<organism evidence="6 7">
    <name type="scientific">Sphaerotilus montanus</name>
    <dbReference type="NCBI Taxonomy" id="522889"/>
    <lineage>
        <taxon>Bacteria</taxon>
        <taxon>Pseudomonadati</taxon>
        <taxon>Pseudomonadota</taxon>
        <taxon>Betaproteobacteria</taxon>
        <taxon>Burkholderiales</taxon>
        <taxon>Sphaerotilaceae</taxon>
        <taxon>Sphaerotilus</taxon>
    </lineage>
</organism>
<dbReference type="EC" id="2.7.11.1" evidence="6"/>
<dbReference type="InterPro" id="IPR052028">
    <property type="entry name" value="HipA_Ser/Thr_kinase"/>
</dbReference>
<dbReference type="Pfam" id="PF07804">
    <property type="entry name" value="HipA_C"/>
    <property type="match status" value="1"/>
</dbReference>
<accession>A0A7Y9QYV2</accession>
<comment type="caution">
    <text evidence="6">The sequence shown here is derived from an EMBL/GenBank/DDBJ whole genome shotgun (WGS) entry which is preliminary data.</text>
</comment>
<feature type="domain" description="HipA-like C-terminal" evidence="4">
    <location>
        <begin position="141"/>
        <end position="379"/>
    </location>
</feature>
<dbReference type="Proteomes" id="UP000518288">
    <property type="component" value="Unassembled WGS sequence"/>
</dbReference>
<dbReference type="RefSeq" id="WP_179633425.1">
    <property type="nucleotide sequence ID" value="NZ_JACCFH010000001.1"/>
</dbReference>
<gene>
    <name evidence="6" type="ORF">BDD16_001530</name>
</gene>
<dbReference type="GO" id="GO:0005829">
    <property type="term" value="C:cytosol"/>
    <property type="evidence" value="ECO:0007669"/>
    <property type="project" value="TreeGrafter"/>
</dbReference>
<dbReference type="PANTHER" id="PTHR37419">
    <property type="entry name" value="SERINE/THREONINE-PROTEIN KINASE TOXIN HIPA"/>
    <property type="match status" value="1"/>
</dbReference>
<keyword evidence="3 6" id="KW-0418">Kinase</keyword>
<evidence type="ECO:0000313" key="7">
    <source>
        <dbReference type="Proteomes" id="UP000518288"/>
    </source>
</evidence>
<comment type="similarity">
    <text evidence="1">Belongs to the HipA Ser/Thr kinase family.</text>
</comment>
<evidence type="ECO:0000313" key="6">
    <source>
        <dbReference type="EMBL" id="NYG32544.1"/>
    </source>
</evidence>
<proteinExistence type="inferred from homology"/>
<name>A0A7Y9QYV2_9BURK</name>
<keyword evidence="2 6" id="KW-0808">Transferase</keyword>
<protein>
    <submittedName>
        <fullName evidence="6">Serine/threonine-protein kinase HipA</fullName>
        <ecNumber evidence="6">2.7.11.1</ecNumber>
    </submittedName>
</protein>
<evidence type="ECO:0000256" key="2">
    <source>
        <dbReference type="ARBA" id="ARBA00022679"/>
    </source>
</evidence>
<evidence type="ECO:0000256" key="3">
    <source>
        <dbReference type="ARBA" id="ARBA00022777"/>
    </source>
</evidence>
<evidence type="ECO:0000259" key="5">
    <source>
        <dbReference type="Pfam" id="PF13657"/>
    </source>
</evidence>
<keyword evidence="7" id="KW-1185">Reference proteome</keyword>
<dbReference type="InterPro" id="IPR017508">
    <property type="entry name" value="HipA_N1"/>
</dbReference>
<sequence>MTRTVKRLRVLLGDLPVGRLTLDDAARCEFHLLESYRHGHPRPVLGQSFEDDLGAHRRALSRLPAWFSNLLPEGALRELVARDAGVEPAREFRLLEHLSHDLPGAIRIEQDDHPAVRADAESADALEDLAAGTHEDSAWHFSLAGVQLKFSALRSNRGMTVPVSGQGGDWILKLPDLRYPGVPANEHATMHWAAASGITIPEIDLVDIGQVSGLPATGIPRQETQAFVIRRFDRPVPGKRLHMEDFNQILGLYPEQKYARFNYETIARLTLVLTGVAGLEELIRRYVFMLASGNGDAHHKNWTLIYPDGVQAALSPAYDLVSTIQYMPDDRLALNFGRSKRWEDMGMATFRRLARKIDFDEAQIVGWTLQAVAATQQAWSASSHEFGYDLVARERVEQHMRRVPLFSTP</sequence>
<evidence type="ECO:0000256" key="1">
    <source>
        <dbReference type="ARBA" id="ARBA00010164"/>
    </source>
</evidence>
<dbReference type="NCBIfam" id="TIGR03071">
    <property type="entry name" value="couple_hipA"/>
    <property type="match status" value="1"/>
</dbReference>
<dbReference type="PANTHER" id="PTHR37419:SF1">
    <property type="entry name" value="SERINE_THREONINE-PROTEIN KINASE TOXIN HIPA"/>
    <property type="match status" value="1"/>
</dbReference>
<feature type="domain" description="HipA N-terminal subdomain 1" evidence="5">
    <location>
        <begin position="8"/>
        <end position="108"/>
    </location>
</feature>
<evidence type="ECO:0000259" key="4">
    <source>
        <dbReference type="Pfam" id="PF07804"/>
    </source>
</evidence>
<dbReference type="Pfam" id="PF13657">
    <property type="entry name" value="Couple_hipA"/>
    <property type="match status" value="1"/>
</dbReference>
<dbReference type="InterPro" id="IPR012893">
    <property type="entry name" value="HipA-like_C"/>
</dbReference>
<dbReference type="EMBL" id="JACCFH010000001">
    <property type="protein sequence ID" value="NYG32544.1"/>
    <property type="molecule type" value="Genomic_DNA"/>
</dbReference>
<reference evidence="6 7" key="1">
    <citation type="submission" date="2020-07" db="EMBL/GenBank/DDBJ databases">
        <title>Genomic Encyclopedia of Archaeal and Bacterial Type Strains, Phase II (KMG-II): from individual species to whole genera.</title>
        <authorList>
            <person name="Goeker M."/>
        </authorList>
    </citation>
    <scope>NUCLEOTIDE SEQUENCE [LARGE SCALE GENOMIC DNA]</scope>
    <source>
        <strain evidence="6 7">DSM 21226</strain>
    </source>
</reference>
<dbReference type="AlphaFoldDB" id="A0A7Y9QYV2"/>
<dbReference type="GO" id="GO:0004674">
    <property type="term" value="F:protein serine/threonine kinase activity"/>
    <property type="evidence" value="ECO:0007669"/>
    <property type="project" value="UniProtKB-EC"/>
</dbReference>